<dbReference type="InterPro" id="IPR022998">
    <property type="entry name" value="ThiamineP_synth_TenI"/>
</dbReference>
<dbReference type="UniPathway" id="UPA00060">
    <property type="reaction ID" value="UER00138"/>
</dbReference>
<evidence type="ECO:0000256" key="3">
    <source>
        <dbReference type="ARBA" id="ARBA00022723"/>
    </source>
</evidence>
<feature type="binding site" evidence="9">
    <location>
        <position position="338"/>
    </location>
    <ligand>
        <name>Mg(2+)</name>
        <dbReference type="ChEBI" id="CHEBI:18420"/>
    </ligand>
</feature>
<dbReference type="GO" id="GO:0009229">
    <property type="term" value="P:thiamine diphosphate biosynthetic process"/>
    <property type="evidence" value="ECO:0007669"/>
    <property type="project" value="UniProtKB-UniRule"/>
</dbReference>
<comment type="pathway">
    <text evidence="1 9 11">Cofactor biosynthesis; thiamine diphosphate biosynthesis; thiamine phosphate from 4-amino-2-methyl-5-diphosphomethylpyrimidine and 4-methyl-5-(2-phosphoethyl)-thiazole: step 1/1.</text>
</comment>
<dbReference type="GO" id="GO:0008902">
    <property type="term" value="F:hydroxymethylpyrimidine kinase activity"/>
    <property type="evidence" value="ECO:0007669"/>
    <property type="project" value="TreeGrafter"/>
</dbReference>
<dbReference type="HAMAP" id="MF_00097">
    <property type="entry name" value="TMP_synthase"/>
    <property type="match status" value="1"/>
</dbReference>
<dbReference type="GO" id="GO:0005829">
    <property type="term" value="C:cytosol"/>
    <property type="evidence" value="ECO:0007669"/>
    <property type="project" value="TreeGrafter"/>
</dbReference>
<keyword evidence="4 9" id="KW-0460">Magnesium</keyword>
<evidence type="ECO:0000256" key="10">
    <source>
        <dbReference type="RuleBase" id="RU003826"/>
    </source>
</evidence>
<feature type="domain" description="Thiamine phosphate synthase/TenI" evidence="12">
    <location>
        <begin position="289"/>
        <end position="457"/>
    </location>
</feature>
<dbReference type="InterPro" id="IPR029056">
    <property type="entry name" value="Ribokinase-like"/>
</dbReference>
<dbReference type="GO" id="GO:0000287">
    <property type="term" value="F:magnesium ion binding"/>
    <property type="evidence" value="ECO:0007669"/>
    <property type="project" value="UniProtKB-UniRule"/>
</dbReference>
<feature type="binding site" evidence="9">
    <location>
        <begin position="305"/>
        <end position="309"/>
    </location>
    <ligand>
        <name>4-amino-2-methyl-5-(diphosphooxymethyl)pyrimidine</name>
        <dbReference type="ChEBI" id="CHEBI:57841"/>
    </ligand>
</feature>
<evidence type="ECO:0000256" key="1">
    <source>
        <dbReference type="ARBA" id="ARBA00005165"/>
    </source>
</evidence>
<feature type="binding site" evidence="9">
    <location>
        <position position="376"/>
    </location>
    <ligand>
        <name>4-amino-2-methyl-5-(diphosphooxymethyl)pyrimidine</name>
        <dbReference type="ChEBI" id="CHEBI:57841"/>
    </ligand>
</feature>
<comment type="function">
    <text evidence="9">Condenses 4-methyl-5-(beta-hydroxyethyl)thiazole monophosphate (THZ-P) and 2-methyl-4-amino-5-hydroxymethyl pyrimidine pyrophosphate (HMP-PP) to form thiamine monophosphate (TMP).</text>
</comment>
<dbReference type="Pfam" id="PF08543">
    <property type="entry name" value="Phos_pyr_kin"/>
    <property type="match status" value="1"/>
</dbReference>
<comment type="cofactor">
    <cofactor evidence="9">
        <name>Mg(2+)</name>
        <dbReference type="ChEBI" id="CHEBI:18420"/>
    </cofactor>
    <text evidence="9">Binds 1 Mg(2+) ion per subunit.</text>
</comment>
<dbReference type="Pfam" id="PF02581">
    <property type="entry name" value="TMP-TENI"/>
    <property type="match status" value="1"/>
</dbReference>
<feature type="domain" description="Pyridoxamine kinase/Phosphomethylpyrimidine kinase" evidence="13">
    <location>
        <begin position="13"/>
        <end position="237"/>
    </location>
</feature>
<evidence type="ECO:0000313" key="15">
    <source>
        <dbReference type="Proteomes" id="UP000005953"/>
    </source>
</evidence>
<dbReference type="Gene3D" id="3.40.1190.20">
    <property type="match status" value="1"/>
</dbReference>
<dbReference type="FunFam" id="3.20.20.70:FF:000064">
    <property type="entry name" value="Thiamine-phosphate synthase"/>
    <property type="match status" value="1"/>
</dbReference>
<dbReference type="NCBIfam" id="NF002904">
    <property type="entry name" value="PRK03512.1"/>
    <property type="match status" value="1"/>
</dbReference>
<dbReference type="CDD" id="cd00564">
    <property type="entry name" value="TMP_TenI"/>
    <property type="match status" value="1"/>
</dbReference>
<dbReference type="InterPro" id="IPR013749">
    <property type="entry name" value="PM/HMP-P_kinase-1"/>
</dbReference>
<evidence type="ECO:0000256" key="11">
    <source>
        <dbReference type="RuleBase" id="RU004253"/>
    </source>
</evidence>
<feature type="binding site" evidence="9">
    <location>
        <position position="405"/>
    </location>
    <ligand>
        <name>4-amino-2-methyl-5-(diphosphooxymethyl)pyrimidine</name>
        <dbReference type="ChEBI" id="CHEBI:57841"/>
    </ligand>
</feature>
<evidence type="ECO:0000256" key="6">
    <source>
        <dbReference type="ARBA" id="ARBA00047334"/>
    </source>
</evidence>
<feature type="binding site" evidence="9">
    <location>
        <position position="434"/>
    </location>
    <ligand>
        <name>2-[(2R,5Z)-2-carboxy-4-methylthiazol-5(2H)-ylidene]ethyl phosphate</name>
        <dbReference type="ChEBI" id="CHEBI:62899"/>
    </ligand>
</feature>
<dbReference type="STRING" id="314283.MED297_07761"/>
<dbReference type="GO" id="GO:0009228">
    <property type="term" value="P:thiamine biosynthetic process"/>
    <property type="evidence" value="ECO:0007669"/>
    <property type="project" value="UniProtKB-KW"/>
</dbReference>
<dbReference type="InterPro" id="IPR036206">
    <property type="entry name" value="ThiamineP_synth_sf"/>
</dbReference>
<dbReference type="OrthoDB" id="9789949at2"/>
<dbReference type="NCBIfam" id="TIGR00693">
    <property type="entry name" value="thiE"/>
    <property type="match status" value="1"/>
</dbReference>
<dbReference type="SUPFAM" id="SSF51391">
    <property type="entry name" value="Thiamin phosphate synthase"/>
    <property type="match status" value="1"/>
</dbReference>
<dbReference type="HOGENOM" id="CLU_018272_7_1_6"/>
<keyword evidence="15" id="KW-1185">Reference proteome</keyword>
<protein>
    <recommendedName>
        <fullName evidence="9">Thiamine-phosphate synthase</fullName>
        <shortName evidence="9">TP synthase</shortName>
        <shortName evidence="9">TPS</shortName>
        <ecNumber evidence="9">2.5.1.3</ecNumber>
    </recommendedName>
    <alternativeName>
        <fullName evidence="9">Thiamine-phosphate pyrophosphorylase</fullName>
        <shortName evidence="9">TMP pyrophosphorylase</shortName>
        <shortName evidence="9">TMP-PPase</shortName>
    </alternativeName>
</protein>
<dbReference type="Proteomes" id="UP000005953">
    <property type="component" value="Unassembled WGS sequence"/>
</dbReference>
<evidence type="ECO:0000256" key="7">
    <source>
        <dbReference type="ARBA" id="ARBA00047851"/>
    </source>
</evidence>
<evidence type="ECO:0000259" key="12">
    <source>
        <dbReference type="Pfam" id="PF02581"/>
    </source>
</evidence>
<accession>A4BCN5</accession>
<name>A4BCN5_9GAMM</name>
<dbReference type="AlphaFoldDB" id="A4BCN5"/>
<dbReference type="GO" id="GO:0008972">
    <property type="term" value="F:phosphomethylpyrimidine kinase activity"/>
    <property type="evidence" value="ECO:0007669"/>
    <property type="project" value="TreeGrafter"/>
</dbReference>
<dbReference type="EC" id="2.5.1.3" evidence="9"/>
<dbReference type="PANTHER" id="PTHR20858">
    <property type="entry name" value="PHOSPHOMETHYLPYRIMIDINE KINASE"/>
    <property type="match status" value="1"/>
</dbReference>
<sequence length="479" mass="51536">MSLLILSGFEANGMAGLLADDRLANGLNIPAAAIATGQTAQTASALMHASATDPNVMQQQLSSLNQPPSVIKIGAVFDVATAQVIANWLSTLPHRPTVVLDPVGLSSGDHRPLSTMTLGERLAPLLPWVSLLTPNTDEAKALAGTTESVQILRVLQAQYDFRGTLLLKGGHSVSEQDDVVTDELLVPDDPRRWQLQQPKRLSKLRGTGCRLSTAIACALTDGYALTDACVLGSAVLHRYWRLAPKPTAPGWPDTLSDYPVVSTDTHPTSPDRTFPALDWPSGLYPVVDSAQWVQRLANTGIRTLQLRIKHARSDVLSDQIRQAIEIANAHQLQLFINDHWQQAIELGAYGVHLGQEDLDTADLAAIANAGLRLGISTHGDTELLRALALKPSYLAVGAVFPTQTKDMSGQIQGIGRLRRYVRLSKGTPVVAIGGINVQNLADVLDTNVDMVAVVSAVTASTAPERDAHLLNERVMRCRH</sequence>
<dbReference type="RefSeq" id="WP_008045561.1">
    <property type="nucleotide sequence ID" value="NZ_CH724152.1"/>
</dbReference>
<evidence type="ECO:0000313" key="14">
    <source>
        <dbReference type="EMBL" id="EAR09967.1"/>
    </source>
</evidence>
<comment type="caution">
    <text evidence="14">The sequence shown here is derived from an EMBL/GenBank/DDBJ whole genome shotgun (WGS) entry which is preliminary data.</text>
</comment>
<feature type="binding site" evidence="9">
    <location>
        <begin position="402"/>
        <end position="404"/>
    </location>
    <ligand>
        <name>2-[(2R,5Z)-2-carboxy-4-methylthiazol-5(2H)-ylidene]ethyl phosphate</name>
        <dbReference type="ChEBI" id="CHEBI:62899"/>
    </ligand>
</feature>
<organism evidence="14 15">
    <name type="scientific">Reinekea blandensis MED297</name>
    <dbReference type="NCBI Taxonomy" id="314283"/>
    <lineage>
        <taxon>Bacteria</taxon>
        <taxon>Pseudomonadati</taxon>
        <taxon>Pseudomonadota</taxon>
        <taxon>Gammaproteobacteria</taxon>
        <taxon>Oceanospirillales</taxon>
        <taxon>Saccharospirillaceae</taxon>
        <taxon>Reinekea</taxon>
    </lineage>
</organism>
<feature type="binding site" evidence="9">
    <location>
        <begin position="454"/>
        <end position="455"/>
    </location>
    <ligand>
        <name>2-[(2R,5Z)-2-carboxy-4-methylthiazol-5(2H)-ylidene]ethyl phosphate</name>
        <dbReference type="ChEBI" id="CHEBI:62899"/>
    </ligand>
</feature>
<keyword evidence="3 9" id="KW-0479">Metal-binding</keyword>
<dbReference type="PANTHER" id="PTHR20858:SF17">
    <property type="entry name" value="HYDROXYMETHYLPYRIMIDINE_PHOSPHOMETHYLPYRIMIDINE KINASE THI20-RELATED"/>
    <property type="match status" value="1"/>
</dbReference>
<evidence type="ECO:0000256" key="8">
    <source>
        <dbReference type="ARBA" id="ARBA00047883"/>
    </source>
</evidence>
<evidence type="ECO:0000256" key="4">
    <source>
        <dbReference type="ARBA" id="ARBA00022842"/>
    </source>
</evidence>
<dbReference type="InterPro" id="IPR013785">
    <property type="entry name" value="Aldolase_TIM"/>
</dbReference>
<keyword evidence="2 9" id="KW-0808">Transferase</keyword>
<feature type="binding site" evidence="9">
    <location>
        <position position="337"/>
    </location>
    <ligand>
        <name>4-amino-2-methyl-5-(diphosphooxymethyl)pyrimidine</name>
        <dbReference type="ChEBI" id="CHEBI:57841"/>
    </ligand>
</feature>
<comment type="catalytic activity">
    <reaction evidence="7 9 10">
        <text>2-(2-carboxy-4-methylthiazol-5-yl)ethyl phosphate + 4-amino-2-methyl-5-(diphosphooxymethyl)pyrimidine + 2 H(+) = thiamine phosphate + CO2 + diphosphate</text>
        <dbReference type="Rhea" id="RHEA:47848"/>
        <dbReference type="ChEBI" id="CHEBI:15378"/>
        <dbReference type="ChEBI" id="CHEBI:16526"/>
        <dbReference type="ChEBI" id="CHEBI:33019"/>
        <dbReference type="ChEBI" id="CHEBI:37575"/>
        <dbReference type="ChEBI" id="CHEBI:57841"/>
        <dbReference type="ChEBI" id="CHEBI:62890"/>
        <dbReference type="EC" id="2.5.1.3"/>
    </reaction>
</comment>
<dbReference type="Gene3D" id="3.20.20.70">
    <property type="entry name" value="Aldolase class I"/>
    <property type="match status" value="1"/>
</dbReference>
<evidence type="ECO:0000256" key="9">
    <source>
        <dbReference type="HAMAP-Rule" id="MF_00097"/>
    </source>
</evidence>
<keyword evidence="5 9" id="KW-0784">Thiamine biosynthesis</keyword>
<dbReference type="GO" id="GO:0004789">
    <property type="term" value="F:thiamine-phosphate diphosphorylase activity"/>
    <property type="evidence" value="ECO:0007669"/>
    <property type="project" value="UniProtKB-UniRule"/>
</dbReference>
<comment type="similarity">
    <text evidence="9 10">Belongs to the thiamine-phosphate synthase family.</text>
</comment>
<evidence type="ECO:0000256" key="5">
    <source>
        <dbReference type="ARBA" id="ARBA00022977"/>
    </source>
</evidence>
<dbReference type="InterPro" id="IPR034291">
    <property type="entry name" value="TMP_synthase"/>
</dbReference>
<comment type="catalytic activity">
    <reaction evidence="6 9 10">
        <text>4-methyl-5-(2-phosphooxyethyl)-thiazole + 4-amino-2-methyl-5-(diphosphooxymethyl)pyrimidine + H(+) = thiamine phosphate + diphosphate</text>
        <dbReference type="Rhea" id="RHEA:22328"/>
        <dbReference type="ChEBI" id="CHEBI:15378"/>
        <dbReference type="ChEBI" id="CHEBI:33019"/>
        <dbReference type="ChEBI" id="CHEBI:37575"/>
        <dbReference type="ChEBI" id="CHEBI:57841"/>
        <dbReference type="ChEBI" id="CHEBI:58296"/>
        <dbReference type="EC" id="2.5.1.3"/>
    </reaction>
</comment>
<gene>
    <name evidence="9" type="primary">thiE</name>
    <name evidence="14" type="ORF">MED297_07761</name>
</gene>
<proteinExistence type="inferred from homology"/>
<feature type="binding site" evidence="9">
    <location>
        <position position="357"/>
    </location>
    <ligand>
        <name>Mg(2+)</name>
        <dbReference type="ChEBI" id="CHEBI:18420"/>
    </ligand>
</feature>
<reference evidence="14 15" key="1">
    <citation type="submission" date="2006-02" db="EMBL/GenBank/DDBJ databases">
        <authorList>
            <person name="Pinhassi J."/>
            <person name="Pedros-Alio C."/>
            <person name="Ferriera S."/>
            <person name="Johnson J."/>
            <person name="Kravitz S."/>
            <person name="Halpern A."/>
            <person name="Remington K."/>
            <person name="Beeson K."/>
            <person name="Tran B."/>
            <person name="Rogers Y.-H."/>
            <person name="Friedman R."/>
            <person name="Venter J.C."/>
        </authorList>
    </citation>
    <scope>NUCLEOTIDE SEQUENCE [LARGE SCALE GENOMIC DNA]</scope>
    <source>
        <strain evidence="14 15">MED297</strain>
    </source>
</reference>
<dbReference type="SUPFAM" id="SSF53613">
    <property type="entry name" value="Ribokinase-like"/>
    <property type="match status" value="1"/>
</dbReference>
<dbReference type="EMBL" id="AAOE01000006">
    <property type="protein sequence ID" value="EAR09967.1"/>
    <property type="molecule type" value="Genomic_DNA"/>
</dbReference>
<evidence type="ECO:0000256" key="2">
    <source>
        <dbReference type="ARBA" id="ARBA00022679"/>
    </source>
</evidence>
<comment type="catalytic activity">
    <reaction evidence="8 9 10">
        <text>2-[(2R,5Z)-2-carboxy-4-methylthiazol-5(2H)-ylidene]ethyl phosphate + 4-amino-2-methyl-5-(diphosphooxymethyl)pyrimidine + 2 H(+) = thiamine phosphate + CO2 + diphosphate</text>
        <dbReference type="Rhea" id="RHEA:47844"/>
        <dbReference type="ChEBI" id="CHEBI:15378"/>
        <dbReference type="ChEBI" id="CHEBI:16526"/>
        <dbReference type="ChEBI" id="CHEBI:33019"/>
        <dbReference type="ChEBI" id="CHEBI:37575"/>
        <dbReference type="ChEBI" id="CHEBI:57841"/>
        <dbReference type="ChEBI" id="CHEBI:62899"/>
        <dbReference type="EC" id="2.5.1.3"/>
    </reaction>
</comment>
<evidence type="ECO:0000259" key="13">
    <source>
        <dbReference type="Pfam" id="PF08543"/>
    </source>
</evidence>